<reference evidence="3" key="2">
    <citation type="journal article" date="2019" name="BMC Genomics">
        <title>Complete genome sequence analysis of the thermoacidophilic verrucomicrobial methanotroph 'Candidatus Methylacidiphilum kamchatkense' strain Kam1 and comparison with its closest relatives.</title>
        <authorList>
            <person name="Kruse T."/>
            <person name="Ratnadevi C.M."/>
            <person name="Erikstad H.A."/>
            <person name="Birkeland N.K."/>
        </authorList>
    </citation>
    <scope>NUCLEOTIDE SEQUENCE</scope>
    <source>
        <strain evidence="3">Kam1</strain>
    </source>
</reference>
<dbReference type="AlphaFoldDB" id="A0A0C1US37"/>
<keyword evidence="4" id="KW-1185">Reference proteome</keyword>
<dbReference type="Gene3D" id="3.40.50.1820">
    <property type="entry name" value="alpha/beta hydrolase"/>
    <property type="match status" value="1"/>
</dbReference>
<dbReference type="RefSeq" id="WP_039721564.1">
    <property type="nucleotide sequence ID" value="NZ_CP037899.1"/>
</dbReference>
<dbReference type="Proteomes" id="UP000031594">
    <property type="component" value="Unassembled WGS sequence"/>
</dbReference>
<dbReference type="Pfam" id="PF12146">
    <property type="entry name" value="Hydrolase_4"/>
    <property type="match status" value="2"/>
</dbReference>
<reference evidence="2 4" key="1">
    <citation type="submission" date="2014-08" db="EMBL/GenBank/DDBJ databases">
        <title>Methylacidiphilum kamchatkense strain Kam1 draft genome sequence.</title>
        <authorList>
            <person name="Birkeland N.-K."/>
            <person name="Erikstad H.A."/>
        </authorList>
    </citation>
    <scope>NUCLEOTIDE SEQUENCE [LARGE SCALE GENOMIC DNA]</scope>
    <source>
        <strain evidence="2 4">Kam1</strain>
    </source>
</reference>
<dbReference type="EMBL" id="JQNX01000004">
    <property type="protein sequence ID" value="KIE58613.1"/>
    <property type="molecule type" value="Genomic_DNA"/>
</dbReference>
<dbReference type="Proteomes" id="UP000315925">
    <property type="component" value="Chromosome"/>
</dbReference>
<name>A0A0C1US37_9BACT</name>
<dbReference type="GO" id="GO:0016787">
    <property type="term" value="F:hydrolase activity"/>
    <property type="evidence" value="ECO:0007669"/>
    <property type="project" value="UniProtKB-KW"/>
</dbReference>
<accession>A0A0C1US37</accession>
<dbReference type="PANTHER" id="PTHR11614">
    <property type="entry name" value="PHOSPHOLIPASE-RELATED"/>
    <property type="match status" value="1"/>
</dbReference>
<proteinExistence type="predicted"/>
<evidence type="ECO:0000313" key="5">
    <source>
        <dbReference type="Proteomes" id="UP000315925"/>
    </source>
</evidence>
<dbReference type="InterPro" id="IPR051044">
    <property type="entry name" value="MAG_DAG_Lipase"/>
</dbReference>
<dbReference type="InterPro" id="IPR029058">
    <property type="entry name" value="AB_hydrolase_fold"/>
</dbReference>
<dbReference type="SUPFAM" id="SSF53474">
    <property type="entry name" value="alpha/beta-Hydrolases"/>
    <property type="match status" value="1"/>
</dbReference>
<feature type="domain" description="Serine aminopeptidase S33" evidence="1">
    <location>
        <begin position="163"/>
        <end position="222"/>
    </location>
</feature>
<evidence type="ECO:0000313" key="3">
    <source>
        <dbReference type="EMBL" id="QDQ41344.1"/>
    </source>
</evidence>
<protein>
    <submittedName>
        <fullName evidence="2">Alpha/beta hydrolase</fullName>
    </submittedName>
</protein>
<evidence type="ECO:0000313" key="4">
    <source>
        <dbReference type="Proteomes" id="UP000031594"/>
    </source>
</evidence>
<evidence type="ECO:0000259" key="1">
    <source>
        <dbReference type="Pfam" id="PF12146"/>
    </source>
</evidence>
<organism evidence="3 5">
    <name type="scientific">Methylacidiphilum kamchatkense Kam1</name>
    <dbReference type="NCBI Taxonomy" id="1202785"/>
    <lineage>
        <taxon>Bacteria</taxon>
        <taxon>Pseudomonadati</taxon>
        <taxon>Verrucomicrobiota</taxon>
        <taxon>Methylacidiphilae</taxon>
        <taxon>Methylacidiphilales</taxon>
        <taxon>Methylacidiphilaceae</taxon>
        <taxon>Methylacidiphilum (ex Ratnadevi et al. 2023)</taxon>
    </lineage>
</organism>
<gene>
    <name evidence="2" type="ORF">A946_07045</name>
    <name evidence="3" type="ORF">kam1_85</name>
</gene>
<dbReference type="STRING" id="1202785.A946_07045"/>
<feature type="domain" description="Serine aminopeptidase S33" evidence="1">
    <location>
        <begin position="28"/>
        <end position="133"/>
    </location>
</feature>
<sequence>MKHSIPTEIRNAQGERLDFVYIPGLEENNTLVIIAHGITAHKDRPMLVELSNHLAKNGIHSLRFSFSGHGKSEGKFEEFTPTKEVGDLQSVIDSLPGWRYGYVGHSLGAAVGVLFASKDPRISFLVSLAGMAYTAAFAQREFGNVTPGEGCMWDMPEFPLSKALIEDMNRIDNVIEAAKKIRVPWLFIHGLADDVVPPQDSRDLFAIASEPKKLIEIPGCDHLFPPPHDAFMAEAVVNWLKELRLIS</sequence>
<dbReference type="InterPro" id="IPR022742">
    <property type="entry name" value="Hydrolase_4"/>
</dbReference>
<keyword evidence="2" id="KW-0378">Hydrolase</keyword>
<dbReference type="EMBL" id="CP037899">
    <property type="protein sequence ID" value="QDQ41344.1"/>
    <property type="molecule type" value="Genomic_DNA"/>
</dbReference>
<dbReference type="OrthoDB" id="9780269at2"/>
<reference evidence="5" key="3">
    <citation type="submission" date="2019-03" db="EMBL/GenBank/DDBJ databases">
        <title>Complete genome of Methylacidiphilum kamchatkense Kam1.</title>
        <authorList>
            <person name="Kruse T."/>
            <person name="Murarilal Ratnadevi C."/>
            <person name="Erikstad H.-A."/>
            <person name="Birkeland N.-K."/>
        </authorList>
    </citation>
    <scope>NUCLEOTIDE SEQUENCE [LARGE SCALE GENOMIC DNA]</scope>
    <source>
        <strain evidence="5">kam1</strain>
    </source>
</reference>
<dbReference type="KEGG" id="mkc:kam1_85"/>
<evidence type="ECO:0000313" key="2">
    <source>
        <dbReference type="EMBL" id="KIE58613.1"/>
    </source>
</evidence>